<proteinExistence type="predicted"/>
<comment type="caution">
    <text evidence="1">The sequence shown here is derived from an EMBL/GenBank/DDBJ whole genome shotgun (WGS) entry which is preliminary data.</text>
</comment>
<keyword evidence="2" id="KW-1185">Reference proteome</keyword>
<feature type="non-terminal residue" evidence="1">
    <location>
        <position position="1"/>
    </location>
</feature>
<dbReference type="EMBL" id="JAMFMB010000027">
    <property type="protein sequence ID" value="MCL6285408.1"/>
    <property type="molecule type" value="Genomic_DNA"/>
</dbReference>
<dbReference type="RefSeq" id="WP_249712168.1">
    <property type="nucleotide sequence ID" value="NZ_JAMFMB010000027.1"/>
</dbReference>
<gene>
    <name evidence="1" type="ORF">M3P21_17910</name>
</gene>
<sequence length="89" mass="10481">EISVEKAQLDLLKEHRDFLRQSIDDMGQHLGLDDQERLIQASGNEFRALKILLSMYRRIRIVARFQDDRKVLLPKQNSENTSETDTLNR</sequence>
<protein>
    <submittedName>
        <fullName evidence="1">Uncharacterized protein</fullName>
    </submittedName>
</protein>
<reference evidence="1" key="1">
    <citation type="submission" date="2022-05" db="EMBL/GenBank/DDBJ databases">
        <authorList>
            <person name="Park J.-S."/>
        </authorList>
    </citation>
    <scope>NUCLEOTIDE SEQUENCE</scope>
    <source>
        <strain evidence="1">2012CJ41-6</strain>
    </source>
</reference>
<organism evidence="1 2">
    <name type="scientific">Ruegeria spongiae</name>
    <dbReference type="NCBI Taxonomy" id="2942209"/>
    <lineage>
        <taxon>Bacteria</taxon>
        <taxon>Pseudomonadati</taxon>
        <taxon>Pseudomonadota</taxon>
        <taxon>Alphaproteobacteria</taxon>
        <taxon>Rhodobacterales</taxon>
        <taxon>Roseobacteraceae</taxon>
        <taxon>Ruegeria</taxon>
    </lineage>
</organism>
<evidence type="ECO:0000313" key="2">
    <source>
        <dbReference type="Proteomes" id="UP001203880"/>
    </source>
</evidence>
<accession>A0ABT0Q6F0</accession>
<dbReference type="Proteomes" id="UP001203880">
    <property type="component" value="Unassembled WGS sequence"/>
</dbReference>
<name>A0ABT0Q6F0_9RHOB</name>
<evidence type="ECO:0000313" key="1">
    <source>
        <dbReference type="EMBL" id="MCL6285408.1"/>
    </source>
</evidence>